<dbReference type="Proteomes" id="UP001163603">
    <property type="component" value="Chromosome 6"/>
</dbReference>
<protein>
    <submittedName>
        <fullName evidence="1">Uncharacterized protein</fullName>
    </submittedName>
</protein>
<reference evidence="2" key="1">
    <citation type="journal article" date="2023" name="G3 (Bethesda)">
        <title>Genome assembly and association tests identify interacting loci associated with vigor, precocity, and sex in interspecific pistachio rootstocks.</title>
        <authorList>
            <person name="Palmer W."/>
            <person name="Jacygrad E."/>
            <person name="Sagayaradj S."/>
            <person name="Cavanaugh K."/>
            <person name="Han R."/>
            <person name="Bertier L."/>
            <person name="Beede B."/>
            <person name="Kafkas S."/>
            <person name="Golino D."/>
            <person name="Preece J."/>
            <person name="Michelmore R."/>
        </authorList>
    </citation>
    <scope>NUCLEOTIDE SEQUENCE [LARGE SCALE GENOMIC DNA]</scope>
</reference>
<organism evidence="1 2">
    <name type="scientific">Pistacia integerrima</name>
    <dbReference type="NCBI Taxonomy" id="434235"/>
    <lineage>
        <taxon>Eukaryota</taxon>
        <taxon>Viridiplantae</taxon>
        <taxon>Streptophyta</taxon>
        <taxon>Embryophyta</taxon>
        <taxon>Tracheophyta</taxon>
        <taxon>Spermatophyta</taxon>
        <taxon>Magnoliopsida</taxon>
        <taxon>eudicotyledons</taxon>
        <taxon>Gunneridae</taxon>
        <taxon>Pentapetalae</taxon>
        <taxon>rosids</taxon>
        <taxon>malvids</taxon>
        <taxon>Sapindales</taxon>
        <taxon>Anacardiaceae</taxon>
        <taxon>Pistacia</taxon>
    </lineage>
</organism>
<comment type="caution">
    <text evidence="1">The sequence shown here is derived from an EMBL/GenBank/DDBJ whole genome shotgun (WGS) entry which is preliminary data.</text>
</comment>
<gene>
    <name evidence="1" type="ORF">Pint_23715</name>
</gene>
<name>A0ACC0YL68_9ROSI</name>
<sequence>MVPPLGDQSDMIGWNVCCFAIKKTLILLGSEDHLTDMFMLRENSDLFILAMKYFGAVLRPDDATCGTPTWIGKGLTCVCFKRKGTYQRICINLTPQQASSS</sequence>
<evidence type="ECO:0000313" key="2">
    <source>
        <dbReference type="Proteomes" id="UP001163603"/>
    </source>
</evidence>
<proteinExistence type="predicted"/>
<dbReference type="EMBL" id="CM047741">
    <property type="protein sequence ID" value="KAJ0038765.1"/>
    <property type="molecule type" value="Genomic_DNA"/>
</dbReference>
<evidence type="ECO:0000313" key="1">
    <source>
        <dbReference type="EMBL" id="KAJ0038765.1"/>
    </source>
</evidence>
<accession>A0ACC0YL68</accession>
<keyword evidence="2" id="KW-1185">Reference proteome</keyword>